<dbReference type="Proteomes" id="UP000050509">
    <property type="component" value="Unassembled WGS sequence"/>
</dbReference>
<dbReference type="InterPro" id="IPR052170">
    <property type="entry name" value="M29_Exopeptidase"/>
</dbReference>
<organism evidence="2 3">
    <name type="scientific">Kouleothrix aurantiaca</name>
    <dbReference type="NCBI Taxonomy" id="186479"/>
    <lineage>
        <taxon>Bacteria</taxon>
        <taxon>Bacillati</taxon>
        <taxon>Chloroflexota</taxon>
        <taxon>Chloroflexia</taxon>
        <taxon>Chloroflexales</taxon>
        <taxon>Roseiflexineae</taxon>
        <taxon>Roseiflexaceae</taxon>
        <taxon>Kouleothrix</taxon>
    </lineage>
</organism>
<accession>A0A0P9D114</accession>
<dbReference type="PATRIC" id="fig|186479.3.peg.4182"/>
<dbReference type="Pfam" id="PF02073">
    <property type="entry name" value="Peptidase_M29"/>
    <property type="match status" value="1"/>
</dbReference>
<name>A0A0P9D114_9CHLR</name>
<keyword evidence="3" id="KW-1185">Reference proteome</keyword>
<dbReference type="SUPFAM" id="SSF144052">
    <property type="entry name" value="Thermophilic metalloprotease-like"/>
    <property type="match status" value="1"/>
</dbReference>
<reference evidence="2 3" key="1">
    <citation type="submission" date="2015-09" db="EMBL/GenBank/DDBJ databases">
        <title>Draft genome sequence of Kouleothrix aurantiaca JCM 19913.</title>
        <authorList>
            <person name="Hemp J."/>
        </authorList>
    </citation>
    <scope>NUCLEOTIDE SEQUENCE [LARGE SCALE GENOMIC DNA]</scope>
    <source>
        <strain evidence="2 3">COM-B</strain>
    </source>
</reference>
<dbReference type="GO" id="GO:0046872">
    <property type="term" value="F:metal ion binding"/>
    <property type="evidence" value="ECO:0007669"/>
    <property type="project" value="UniProtKB-KW"/>
</dbReference>
<evidence type="ECO:0000313" key="3">
    <source>
        <dbReference type="Proteomes" id="UP000050509"/>
    </source>
</evidence>
<keyword evidence="1" id="KW-0479">Metal-binding</keyword>
<evidence type="ECO:0000313" key="2">
    <source>
        <dbReference type="EMBL" id="KPV49115.1"/>
    </source>
</evidence>
<dbReference type="InterPro" id="IPR000787">
    <property type="entry name" value="Peptidase_M29"/>
</dbReference>
<gene>
    <name evidence="2" type="ORF">SE17_34425</name>
</gene>
<dbReference type="GO" id="GO:0006508">
    <property type="term" value="P:proteolysis"/>
    <property type="evidence" value="ECO:0007669"/>
    <property type="project" value="InterPro"/>
</dbReference>
<protein>
    <submittedName>
        <fullName evidence="2">Peptidase M29</fullName>
    </submittedName>
</protein>
<dbReference type="PANTHER" id="PTHR34448:SF1">
    <property type="entry name" value="BLL6088 PROTEIN"/>
    <property type="match status" value="1"/>
</dbReference>
<dbReference type="EMBL" id="LJCR01002187">
    <property type="protein sequence ID" value="KPV49115.1"/>
    <property type="molecule type" value="Genomic_DNA"/>
</dbReference>
<evidence type="ECO:0000256" key="1">
    <source>
        <dbReference type="ARBA" id="ARBA00022723"/>
    </source>
</evidence>
<dbReference type="GO" id="GO:0004177">
    <property type="term" value="F:aminopeptidase activity"/>
    <property type="evidence" value="ECO:0007669"/>
    <property type="project" value="InterPro"/>
</dbReference>
<proteinExistence type="predicted"/>
<comment type="caution">
    <text evidence="2">The sequence shown here is derived from an EMBL/GenBank/DDBJ whole genome shotgun (WGS) entry which is preliminary data.</text>
</comment>
<dbReference type="PANTHER" id="PTHR34448">
    <property type="entry name" value="AMINOPEPTIDASE"/>
    <property type="match status" value="1"/>
</dbReference>
<sequence length="120" mass="13104">VYAGREVADIRLEFRAGTVVQATAARGEDLLNPLLGMDEGARRLGEAAFGTNYNITNFSRNTLFDEKIGGTIHLALGESFAEIGGQNHSALHWDMVCDLRQGGEVFADGELIYRDGKFLI</sequence>
<feature type="non-terminal residue" evidence="2">
    <location>
        <position position="1"/>
    </location>
</feature>
<dbReference type="AlphaFoldDB" id="A0A0P9D114"/>